<name>A0A143YRU6_9LACT</name>
<sequence>MLKKEIVIVDGYNMIGAWPELVKLKNQDLIEEARDQLLQALSDYQNYEGSEIWCVFDAQFVPGITKEYSKYKVKVIFTAQGETADTYIEGVVKKLRNVLTEVYVATSDLAEQQLVFSKGAQRISALELYKDIKRSKKALEGESSRFRDQRQRGTWTDEQLAILKDIYKDMLE</sequence>
<dbReference type="EMBL" id="FNYT01000016">
    <property type="protein sequence ID" value="SEJ52111.1"/>
    <property type="molecule type" value="Genomic_DNA"/>
</dbReference>
<dbReference type="PANTHER" id="PTHR34547:SF1">
    <property type="entry name" value="YACP-LIKE NYN DOMAIN PROTEIN"/>
    <property type="match status" value="1"/>
</dbReference>
<accession>A0A143YRU6</accession>
<evidence type="ECO:0000313" key="4">
    <source>
        <dbReference type="Proteomes" id="UP000199280"/>
    </source>
</evidence>
<dbReference type="CDD" id="cd10912">
    <property type="entry name" value="PIN_YacP-like"/>
    <property type="match status" value="1"/>
</dbReference>
<proteinExistence type="predicted"/>
<keyword evidence="4" id="KW-1185">Reference proteome</keyword>
<dbReference type="Pfam" id="PF05991">
    <property type="entry name" value="NYN_YacP"/>
    <property type="match status" value="1"/>
</dbReference>
<organism evidence="1 3">
    <name type="scientific">Trichococcus ilyis</name>
    <dbReference type="NCBI Taxonomy" id="640938"/>
    <lineage>
        <taxon>Bacteria</taxon>
        <taxon>Bacillati</taxon>
        <taxon>Bacillota</taxon>
        <taxon>Bacilli</taxon>
        <taxon>Lactobacillales</taxon>
        <taxon>Carnobacteriaceae</taxon>
        <taxon>Trichococcus</taxon>
    </lineage>
</organism>
<dbReference type="PANTHER" id="PTHR34547">
    <property type="entry name" value="YACP-LIKE NYN DOMAIN PROTEIN"/>
    <property type="match status" value="1"/>
</dbReference>
<dbReference type="EMBL" id="FJNB01000009">
    <property type="protein sequence ID" value="CZQ96568.1"/>
    <property type="molecule type" value="Genomic_DNA"/>
</dbReference>
<reference evidence="2 4" key="2">
    <citation type="submission" date="2016-10" db="EMBL/GenBank/DDBJ databases">
        <authorList>
            <person name="Varghese N."/>
            <person name="Submissions S."/>
        </authorList>
    </citation>
    <scope>NUCLEOTIDE SEQUENCE [LARGE SCALE GENOMIC DNA]</scope>
    <source>
        <strain evidence="2 4">DSM 22150</strain>
    </source>
</reference>
<dbReference type="Proteomes" id="UP000199280">
    <property type="component" value="Unassembled WGS sequence"/>
</dbReference>
<evidence type="ECO:0008006" key="5">
    <source>
        <dbReference type="Google" id="ProtNLM"/>
    </source>
</evidence>
<dbReference type="InterPro" id="IPR010298">
    <property type="entry name" value="YacP-like"/>
</dbReference>
<dbReference type="STRING" id="640938.TR210_1400"/>
<evidence type="ECO:0000313" key="1">
    <source>
        <dbReference type="EMBL" id="CZQ96568.1"/>
    </source>
</evidence>
<dbReference type="Proteomes" id="UP000076878">
    <property type="component" value="Unassembled WGS sequence"/>
</dbReference>
<reference evidence="1 3" key="1">
    <citation type="submission" date="2016-02" db="EMBL/GenBank/DDBJ databases">
        <authorList>
            <person name="Wen L."/>
            <person name="He K."/>
            <person name="Yang H."/>
        </authorList>
    </citation>
    <scope>NUCLEOTIDE SEQUENCE [LARGE SCALE GENOMIC DNA]</scope>
    <source>
        <strain evidence="1">Trichococcus_R210</strain>
    </source>
</reference>
<gene>
    <name evidence="2" type="ORF">SAMN05216375_11616</name>
    <name evidence="1" type="ORF">TR210_1400</name>
</gene>
<protein>
    <recommendedName>
        <fullName evidence="5">NYN domain-containing protein</fullName>
    </recommendedName>
</protein>
<evidence type="ECO:0000313" key="3">
    <source>
        <dbReference type="Proteomes" id="UP000076878"/>
    </source>
</evidence>
<dbReference type="AlphaFoldDB" id="A0A143YRU6"/>
<evidence type="ECO:0000313" key="2">
    <source>
        <dbReference type="EMBL" id="SEJ52111.1"/>
    </source>
</evidence>